<dbReference type="InterPro" id="IPR000620">
    <property type="entry name" value="EamA_dom"/>
</dbReference>
<feature type="domain" description="EamA" evidence="12">
    <location>
        <begin position="147"/>
        <end position="277"/>
    </location>
</feature>
<dbReference type="GO" id="GO:0009245">
    <property type="term" value="P:lipid A biosynthetic process"/>
    <property type="evidence" value="ECO:0007669"/>
    <property type="project" value="UniProtKB-KW"/>
</dbReference>
<keyword evidence="10 11" id="KW-0472">Membrane</keyword>
<evidence type="ECO:0000259" key="12">
    <source>
        <dbReference type="Pfam" id="PF00892"/>
    </source>
</evidence>
<dbReference type="PANTHER" id="PTHR30561">
    <property type="entry name" value="SMR FAMILY PROTON-DEPENDENT DRUG EFFLUX TRANSPORTER SUGE"/>
    <property type="match status" value="1"/>
</dbReference>
<dbReference type="RefSeq" id="WP_107843820.1">
    <property type="nucleotide sequence ID" value="NZ_QBKS01000001.1"/>
</dbReference>
<evidence type="ECO:0000256" key="7">
    <source>
        <dbReference type="ARBA" id="ARBA00022985"/>
    </source>
</evidence>
<keyword evidence="9" id="KW-0443">Lipid metabolism</keyword>
<feature type="transmembrane region" description="Helical" evidence="11">
    <location>
        <begin position="173"/>
        <end position="193"/>
    </location>
</feature>
<keyword evidence="4" id="KW-0997">Cell inner membrane</keyword>
<evidence type="ECO:0000313" key="13">
    <source>
        <dbReference type="EMBL" id="PTX55535.1"/>
    </source>
</evidence>
<protein>
    <submittedName>
        <fullName evidence="13">EamA-like transporter family protein</fullName>
    </submittedName>
</protein>
<dbReference type="GO" id="GO:0022857">
    <property type="term" value="F:transmembrane transporter activity"/>
    <property type="evidence" value="ECO:0007669"/>
    <property type="project" value="InterPro"/>
</dbReference>
<keyword evidence="3" id="KW-0444">Lipid biosynthesis</keyword>
<feature type="transmembrane region" description="Helical" evidence="11">
    <location>
        <begin position="35"/>
        <end position="53"/>
    </location>
</feature>
<keyword evidence="6 11" id="KW-0812">Transmembrane</keyword>
<dbReference type="EMBL" id="QBKS01000001">
    <property type="protein sequence ID" value="PTX55535.1"/>
    <property type="molecule type" value="Genomic_DNA"/>
</dbReference>
<dbReference type="Gene3D" id="1.10.3730.20">
    <property type="match status" value="2"/>
</dbReference>
<evidence type="ECO:0000256" key="6">
    <source>
        <dbReference type="ARBA" id="ARBA00022692"/>
    </source>
</evidence>
<dbReference type="Proteomes" id="UP000243978">
    <property type="component" value="Unassembled WGS sequence"/>
</dbReference>
<dbReference type="AlphaFoldDB" id="A0A2T6BHJ7"/>
<dbReference type="OrthoDB" id="9783707at2"/>
<comment type="subcellular location">
    <subcellularLocation>
        <location evidence="1">Cell membrane</location>
        <topology evidence="1">Multi-pass membrane protein</topology>
    </subcellularLocation>
</comment>
<keyword evidence="2" id="KW-1003">Cell membrane</keyword>
<keyword evidence="7" id="KW-0448">Lipopolysaccharide biosynthesis</keyword>
<evidence type="ECO:0000256" key="11">
    <source>
        <dbReference type="SAM" id="Phobius"/>
    </source>
</evidence>
<dbReference type="GO" id="GO:0009103">
    <property type="term" value="P:lipopolysaccharide biosynthetic process"/>
    <property type="evidence" value="ECO:0007669"/>
    <property type="project" value="UniProtKB-KW"/>
</dbReference>
<feature type="transmembrane region" description="Helical" evidence="11">
    <location>
        <begin position="145"/>
        <end position="161"/>
    </location>
</feature>
<evidence type="ECO:0000256" key="9">
    <source>
        <dbReference type="ARBA" id="ARBA00023098"/>
    </source>
</evidence>
<feature type="transmembrane region" description="Helical" evidence="11">
    <location>
        <begin position="209"/>
        <end position="228"/>
    </location>
</feature>
<reference evidence="13 14" key="1">
    <citation type="submission" date="2018-04" db="EMBL/GenBank/DDBJ databases">
        <title>Genomic Encyclopedia of Archaeal and Bacterial Type Strains, Phase II (KMG-II): from individual species to whole genera.</title>
        <authorList>
            <person name="Goeker M."/>
        </authorList>
    </citation>
    <scope>NUCLEOTIDE SEQUENCE [LARGE SCALE GENOMIC DNA]</scope>
    <source>
        <strain evidence="13 14">DSM 100977</strain>
    </source>
</reference>
<evidence type="ECO:0000256" key="2">
    <source>
        <dbReference type="ARBA" id="ARBA00022475"/>
    </source>
</evidence>
<sequence length="282" mass="29331">MSVTVFFAVLTAALLHATWNAMVKGGADKRLNMAGVVIGHTPLALLALVFVPAPAPESYPYILAGMVLHFGYQMFLLGSYKIGDLTQVYPIARGVAPLLVAGVSVVALGVELSGLELLAVITIAIGILSISLVRGADGLRNGKATGMALTTGCFIASYSLVDGMGARVSGSAVGFYAWLGLANAAIFALYMAVTTPQVLRDMPRKGAKLFWIGGGASFLAYSLVIWSFTQAPIALVTALRETSIIFALLIGVLLMGERLSLGKILSTAITLAGVVLLRAGKS</sequence>
<evidence type="ECO:0000256" key="1">
    <source>
        <dbReference type="ARBA" id="ARBA00004651"/>
    </source>
</evidence>
<dbReference type="Pfam" id="PF00892">
    <property type="entry name" value="EamA"/>
    <property type="match status" value="1"/>
</dbReference>
<dbReference type="InterPro" id="IPR000390">
    <property type="entry name" value="Small_drug/metabolite_transptr"/>
</dbReference>
<gene>
    <name evidence="13" type="ORF">C8N43_0174</name>
</gene>
<accession>A0A2T6BHJ7</accession>
<dbReference type="InterPro" id="IPR037185">
    <property type="entry name" value="EmrE-like"/>
</dbReference>
<organism evidence="13 14">
    <name type="scientific">Litoreibacter ponti</name>
    <dbReference type="NCBI Taxonomy" id="1510457"/>
    <lineage>
        <taxon>Bacteria</taxon>
        <taxon>Pseudomonadati</taxon>
        <taxon>Pseudomonadota</taxon>
        <taxon>Alphaproteobacteria</taxon>
        <taxon>Rhodobacterales</taxon>
        <taxon>Roseobacteraceae</taxon>
        <taxon>Litoreibacter</taxon>
    </lineage>
</organism>
<keyword evidence="5" id="KW-0441">Lipid A biosynthesis</keyword>
<feature type="transmembrane region" description="Helical" evidence="11">
    <location>
        <begin position="6"/>
        <end position="23"/>
    </location>
</feature>
<dbReference type="PANTHER" id="PTHR30561:SF9">
    <property type="entry name" value="4-AMINO-4-DEOXY-L-ARABINOSE-PHOSPHOUNDECAPRENOL FLIPPASE SUBUNIT ARNF-RELATED"/>
    <property type="match status" value="1"/>
</dbReference>
<feature type="transmembrane region" description="Helical" evidence="11">
    <location>
        <begin position="115"/>
        <end position="133"/>
    </location>
</feature>
<evidence type="ECO:0000313" key="14">
    <source>
        <dbReference type="Proteomes" id="UP000243978"/>
    </source>
</evidence>
<evidence type="ECO:0000256" key="10">
    <source>
        <dbReference type="ARBA" id="ARBA00023136"/>
    </source>
</evidence>
<dbReference type="SUPFAM" id="SSF103481">
    <property type="entry name" value="Multidrug resistance efflux transporter EmrE"/>
    <property type="match status" value="2"/>
</dbReference>
<evidence type="ECO:0000256" key="4">
    <source>
        <dbReference type="ARBA" id="ARBA00022519"/>
    </source>
</evidence>
<evidence type="ECO:0000256" key="3">
    <source>
        <dbReference type="ARBA" id="ARBA00022516"/>
    </source>
</evidence>
<name>A0A2T6BHJ7_9RHOB</name>
<comment type="caution">
    <text evidence="13">The sequence shown here is derived from an EMBL/GenBank/DDBJ whole genome shotgun (WGS) entry which is preliminary data.</text>
</comment>
<keyword evidence="14" id="KW-1185">Reference proteome</keyword>
<evidence type="ECO:0000256" key="8">
    <source>
        <dbReference type="ARBA" id="ARBA00022989"/>
    </source>
</evidence>
<keyword evidence="8 11" id="KW-1133">Transmembrane helix</keyword>
<feature type="transmembrane region" description="Helical" evidence="11">
    <location>
        <begin position="234"/>
        <end position="254"/>
    </location>
</feature>
<evidence type="ECO:0000256" key="5">
    <source>
        <dbReference type="ARBA" id="ARBA00022556"/>
    </source>
</evidence>
<feature type="transmembrane region" description="Helical" evidence="11">
    <location>
        <begin position="59"/>
        <end position="78"/>
    </location>
</feature>
<feature type="transmembrane region" description="Helical" evidence="11">
    <location>
        <begin position="90"/>
        <end position="109"/>
    </location>
</feature>
<proteinExistence type="predicted"/>
<dbReference type="GO" id="GO:0005886">
    <property type="term" value="C:plasma membrane"/>
    <property type="evidence" value="ECO:0007669"/>
    <property type="project" value="UniProtKB-SubCell"/>
</dbReference>